<dbReference type="Gene3D" id="3.30.200.20">
    <property type="entry name" value="Phosphorylase Kinase, domain 1"/>
    <property type="match status" value="1"/>
</dbReference>
<dbReference type="PANTHER" id="PTHR43289">
    <property type="entry name" value="MITOGEN-ACTIVATED PROTEIN KINASE KINASE KINASE 20-RELATED"/>
    <property type="match status" value="1"/>
</dbReference>
<dbReference type="GO" id="GO:0016301">
    <property type="term" value="F:kinase activity"/>
    <property type="evidence" value="ECO:0007669"/>
    <property type="project" value="UniProtKB-KW"/>
</dbReference>
<dbReference type="SUPFAM" id="SSF52540">
    <property type="entry name" value="P-loop containing nucleoside triphosphate hydrolases"/>
    <property type="match status" value="1"/>
</dbReference>
<keyword evidence="4 5" id="KW-0067">ATP-binding</keyword>
<dbReference type="EMBL" id="JAQNDO010000001">
    <property type="protein sequence ID" value="MDC0743651.1"/>
    <property type="molecule type" value="Genomic_DNA"/>
</dbReference>
<evidence type="ECO:0000259" key="6">
    <source>
        <dbReference type="PROSITE" id="PS50011"/>
    </source>
</evidence>
<dbReference type="PROSITE" id="PS00107">
    <property type="entry name" value="PROTEIN_KINASE_ATP"/>
    <property type="match status" value="1"/>
</dbReference>
<protein>
    <submittedName>
        <fullName evidence="7">Protein kinase</fullName>
    </submittedName>
</protein>
<keyword evidence="2 5" id="KW-0547">Nucleotide-binding</keyword>
<evidence type="ECO:0000256" key="5">
    <source>
        <dbReference type="PROSITE-ProRule" id="PRU10141"/>
    </source>
</evidence>
<keyword evidence="8" id="KW-1185">Reference proteome</keyword>
<dbReference type="InterPro" id="IPR041664">
    <property type="entry name" value="AAA_16"/>
</dbReference>
<dbReference type="PROSITE" id="PS50011">
    <property type="entry name" value="PROTEIN_KINASE_DOM"/>
    <property type="match status" value="1"/>
</dbReference>
<dbReference type="SUPFAM" id="SSF56112">
    <property type="entry name" value="Protein kinase-like (PK-like)"/>
    <property type="match status" value="1"/>
</dbReference>
<name>A0ABT5ESD6_9BACT</name>
<accession>A0ABT5ESD6</accession>
<keyword evidence="1" id="KW-0808">Transferase</keyword>
<gene>
    <name evidence="7" type="ORF">POL67_20150</name>
</gene>
<reference evidence="7 8" key="1">
    <citation type="submission" date="2022-11" db="EMBL/GenBank/DDBJ databases">
        <title>Minimal conservation of predation-associated metabolite biosynthetic gene clusters underscores biosynthetic potential of Myxococcota including descriptions for ten novel species: Archangium lansinium sp. nov., Myxococcus landrumus sp. nov., Nannocystis bai.</title>
        <authorList>
            <person name="Ahearne A."/>
            <person name="Stevens C."/>
            <person name="Dowd S."/>
        </authorList>
    </citation>
    <scope>NUCLEOTIDE SEQUENCE [LARGE SCALE GENOMIC DNA]</scope>
    <source>
        <strain evidence="7 8">RJM3</strain>
    </source>
</reference>
<dbReference type="SMART" id="SM00220">
    <property type="entry name" value="S_TKc"/>
    <property type="match status" value="1"/>
</dbReference>
<dbReference type="InterPro" id="IPR027417">
    <property type="entry name" value="P-loop_NTPase"/>
</dbReference>
<dbReference type="PANTHER" id="PTHR43289:SF6">
    <property type="entry name" value="SERINE_THREONINE-PROTEIN KINASE NEKL-3"/>
    <property type="match status" value="1"/>
</dbReference>
<dbReference type="Gene3D" id="1.10.510.10">
    <property type="entry name" value="Transferase(Phosphotransferase) domain 1"/>
    <property type="match status" value="1"/>
</dbReference>
<evidence type="ECO:0000256" key="1">
    <source>
        <dbReference type="ARBA" id="ARBA00022679"/>
    </source>
</evidence>
<evidence type="ECO:0000256" key="4">
    <source>
        <dbReference type="ARBA" id="ARBA00022840"/>
    </source>
</evidence>
<sequence>MEHLAHLPSVSEELSRRFLIRRCLGQGGFGVVYEALDRSLGSDVALKALLSMDPAALYAFKQEFRALADVAHENLVGLHELFFDDGRFYLTMELVRGVSFLRYVRPNREERSDASAITLPPLPTAKRAMAAEFATAVTMDLPVVAGPHETIAMVTLPLDGAAPPRLPLQQHDAQGELDVDRLRQSLVGLAKGVAAIHRTGRVHRDLKPSNVLVTPEGHVKILDFGLVGSFESLARDRVLVVGTPAYMSPEQATGAAGDGSSDWYSVGVMLYEALTGVVPHLFEGTSIEDLLYTKHLVDPPDPREIVPSAPADLAELALRLLARDPNARAGAEEIFRITGAAGESAPPPASTTLGARRSFMGRAREVAAMREAFDTCVQENQPVVLHVHGTSGMGKSDLVRHFLDVLAEERAPLVLEGRCHEREWVPYKAFDGAIDALARLLGEIDSDDRAGLLPPGFASLARLFPVLGRLTEEGSEPEAPDPHELRRRAFEALRRLFANLAGERPVVLSLDDLQWADADSAALLEALLAAPAPALFLVASYRTEEARGCELIGRLPSAHAPTPGLVAREVVVGPLATEDAEALARSILGEDGEDGEEAQRTAARIAREAAGSPFFVQELARYLLAGHTSEGLDLRGVVAARVALLSASARLVLEIVSTAGRPIEPVLIKEAAALGDEENRRALALLRAEGLLRAKGGRDEARVETYHDKIRESVVQGLAEADLRARHLALGQAMETMSNADPAALAMHFRTAGEPSRARAYMERAAERAEQVLAFDRAATLYRLALEHAEPADVGALELRLGDTLAKAGRGAEAASVFLSAAARLDARPALVARQRAVEHLLRAGHMDEGLTAARELLPDVGLPYPATPRRAFVNVAVARVKQRFRGYDFQEKPEHAIDPVVLHRIDLCWSLGNGLGGVDAVRGADFQARHLALSLSAGEPYRIARAFAWEAVLRSLGGGAQNIAEARDLAARAEAIALRIGHPHALAWSCAGKALAAHNGYAFREAVVLCERTIALFREACSNIAWEIASMYAWWLLTALFYVGDVRSLLDLLPQCRSEADALGDRYMETALGVLMTPMGLLLEDRPEEAIATSRHALSRWTTRGYHTMHWGSFYSSTQALLYLGEGSRAYAAVHGQIGALHAAMMPRAAKSIRIRLFDLQARTALARAREIRRPEPLVREALSLADRLDQERSPWSDACALGIRAALLARRGDVDRALASLSRARSSFRRSDMELYARLIERRMGELEGGEAGRARIRDIDAWFHAQGAPRPDRLARALIAI</sequence>
<dbReference type="InterPro" id="IPR000719">
    <property type="entry name" value="Prot_kinase_dom"/>
</dbReference>
<dbReference type="Proteomes" id="UP001221411">
    <property type="component" value="Unassembled WGS sequence"/>
</dbReference>
<dbReference type="Gene3D" id="3.40.50.300">
    <property type="entry name" value="P-loop containing nucleotide triphosphate hydrolases"/>
    <property type="match status" value="1"/>
</dbReference>
<evidence type="ECO:0000256" key="2">
    <source>
        <dbReference type="ARBA" id="ARBA00022741"/>
    </source>
</evidence>
<dbReference type="Pfam" id="PF13191">
    <property type="entry name" value="AAA_16"/>
    <property type="match status" value="1"/>
</dbReference>
<keyword evidence="3 7" id="KW-0418">Kinase</keyword>
<evidence type="ECO:0000313" key="8">
    <source>
        <dbReference type="Proteomes" id="UP001221411"/>
    </source>
</evidence>
<feature type="domain" description="Protein kinase" evidence="6">
    <location>
        <begin position="18"/>
        <end position="353"/>
    </location>
</feature>
<dbReference type="RefSeq" id="WP_271919399.1">
    <property type="nucleotide sequence ID" value="NZ_JAQNDO010000001.1"/>
</dbReference>
<dbReference type="InterPro" id="IPR017441">
    <property type="entry name" value="Protein_kinase_ATP_BS"/>
</dbReference>
<comment type="caution">
    <text evidence="7">The sequence shown here is derived from an EMBL/GenBank/DDBJ whole genome shotgun (WGS) entry which is preliminary data.</text>
</comment>
<dbReference type="Pfam" id="PF00069">
    <property type="entry name" value="Pkinase"/>
    <property type="match status" value="2"/>
</dbReference>
<proteinExistence type="predicted"/>
<dbReference type="InterPro" id="IPR011009">
    <property type="entry name" value="Kinase-like_dom_sf"/>
</dbReference>
<feature type="binding site" evidence="5">
    <location>
        <position position="47"/>
    </location>
    <ligand>
        <name>ATP</name>
        <dbReference type="ChEBI" id="CHEBI:30616"/>
    </ligand>
</feature>
<organism evidence="7 8">
    <name type="scientific">Polyangium mundeleinium</name>
    <dbReference type="NCBI Taxonomy" id="2995306"/>
    <lineage>
        <taxon>Bacteria</taxon>
        <taxon>Pseudomonadati</taxon>
        <taxon>Myxococcota</taxon>
        <taxon>Polyangia</taxon>
        <taxon>Polyangiales</taxon>
        <taxon>Polyangiaceae</taxon>
        <taxon>Polyangium</taxon>
    </lineage>
</organism>
<dbReference type="CDD" id="cd14014">
    <property type="entry name" value="STKc_PknB_like"/>
    <property type="match status" value="1"/>
</dbReference>
<evidence type="ECO:0000313" key="7">
    <source>
        <dbReference type="EMBL" id="MDC0743651.1"/>
    </source>
</evidence>
<evidence type="ECO:0000256" key="3">
    <source>
        <dbReference type="ARBA" id="ARBA00022777"/>
    </source>
</evidence>